<keyword evidence="5" id="KW-0597">Phosphoprotein</keyword>
<comment type="caution">
    <text evidence="14">The sequence shown here is derived from an EMBL/GenBank/DDBJ whole genome shotgun (WGS) entry which is preliminary data.</text>
</comment>
<keyword evidence="4" id="KW-1003">Cell membrane</keyword>
<reference evidence="14 15" key="1">
    <citation type="submission" date="2023-07" db="EMBL/GenBank/DDBJ databases">
        <title>Genomic Encyclopedia of Type Strains, Phase IV (KMG-IV): sequencing the most valuable type-strain genomes for metagenomic binning, comparative biology and taxonomic classification.</title>
        <authorList>
            <person name="Goeker M."/>
        </authorList>
    </citation>
    <scope>NUCLEOTIDE SEQUENCE [LARGE SCALE GENOMIC DNA]</scope>
    <source>
        <strain evidence="14 15">DSM 22170</strain>
    </source>
</reference>
<evidence type="ECO:0000256" key="10">
    <source>
        <dbReference type="SAM" id="Coils"/>
    </source>
</evidence>
<keyword evidence="9 12" id="KW-0472">Membrane</keyword>
<evidence type="ECO:0000256" key="9">
    <source>
        <dbReference type="ARBA" id="ARBA00023136"/>
    </source>
</evidence>
<evidence type="ECO:0000256" key="12">
    <source>
        <dbReference type="SAM" id="Phobius"/>
    </source>
</evidence>
<dbReference type="Pfam" id="PF00672">
    <property type="entry name" value="HAMP"/>
    <property type="match status" value="1"/>
</dbReference>
<keyword evidence="8" id="KW-0902">Two-component regulatory system</keyword>
<dbReference type="InterPro" id="IPR003594">
    <property type="entry name" value="HATPase_dom"/>
</dbReference>
<organism evidence="14 15">
    <name type="scientific">Paenibacillus hunanensis</name>
    <dbReference type="NCBI Taxonomy" id="539262"/>
    <lineage>
        <taxon>Bacteria</taxon>
        <taxon>Bacillati</taxon>
        <taxon>Bacillota</taxon>
        <taxon>Bacilli</taxon>
        <taxon>Bacillales</taxon>
        <taxon>Paenibacillaceae</taxon>
        <taxon>Paenibacillus</taxon>
    </lineage>
</organism>
<dbReference type="Gene3D" id="3.30.565.10">
    <property type="entry name" value="Histidine kinase-like ATPase, C-terminal domain"/>
    <property type="match status" value="1"/>
</dbReference>
<protein>
    <recommendedName>
        <fullName evidence="3">histidine kinase</fullName>
        <ecNumber evidence="3">2.7.13.3</ecNumber>
    </recommendedName>
</protein>
<comment type="catalytic activity">
    <reaction evidence="1">
        <text>ATP + protein L-histidine = ADP + protein N-phospho-L-histidine.</text>
        <dbReference type="EC" id="2.7.13.3"/>
    </reaction>
</comment>
<feature type="transmembrane region" description="Helical" evidence="12">
    <location>
        <begin position="315"/>
        <end position="335"/>
    </location>
</feature>
<dbReference type="SMART" id="SM00387">
    <property type="entry name" value="HATPase_c"/>
    <property type="match status" value="1"/>
</dbReference>
<dbReference type="PANTHER" id="PTHR34220">
    <property type="entry name" value="SENSOR HISTIDINE KINASE YPDA"/>
    <property type="match status" value="1"/>
</dbReference>
<dbReference type="GO" id="GO:0016301">
    <property type="term" value="F:kinase activity"/>
    <property type="evidence" value="ECO:0007669"/>
    <property type="project" value="UniProtKB-KW"/>
</dbReference>
<evidence type="ECO:0000313" key="14">
    <source>
        <dbReference type="EMBL" id="MDR6242990.1"/>
    </source>
</evidence>
<evidence type="ECO:0000256" key="11">
    <source>
        <dbReference type="SAM" id="MobiDB-lite"/>
    </source>
</evidence>
<keyword evidence="10" id="KW-0175">Coiled coil</keyword>
<evidence type="ECO:0000259" key="13">
    <source>
        <dbReference type="PROSITE" id="PS50885"/>
    </source>
</evidence>
<gene>
    <name evidence="14" type="ORF">JOC58_000875</name>
</gene>
<dbReference type="RefSeq" id="WP_229685718.1">
    <property type="nucleotide sequence ID" value="NZ_BMMB01000004.1"/>
</dbReference>
<sequence>MKRWRRSGKTGNIQHLGTQLIVYFMAVSIIVFSLATYFLYTFMLGLIKEQNEKLLYQQFQQNDHNIHSLISDVDRLSKLFLLDSNVQSYLQNNDYRTQLENIELKKEVYARIANFISNYNYIHSIYMITDDNGALGGDATRTLVHEEAAWTANFFRSKGYEQAKQAFPGLTVTGGMTESYYNPYVSGDKDDRLISLIRGVRALYEPNTNATVIFNLDEQYLASTYSASLDMAEGNAYIINGQGTIISGSSADEVGKQSPYLPPVGDHSTFGSYDTVKNGDPIQIVYYKLQDGDWYMLREVPLGLFSQQIFSVQRIMVIVFCVSILLIFGISYFFLKRMIRPLKLLAHKLRDMSQGELGVTFNDIPNNEFGTVMRRFNEMSLSIVQLLRRNNEIQEQRRELEIEALQYQINPHFLYNTLNMIRWMATMIKAEQIVTSVVALGNMLRPIFASKDSMCTLRDELSYLENYIKIINLRFNSTIEFTFDIEPELLDCRIPRFILQPLVENSIQSGRQDGEGIEISIEAYEDGRDLWLSVVDSGSGFTNELREQLNRQLAAGGRTDSQSIGHGSGADRYQNESSLDADEVDAAQRSAPFSQNDLRNSAGSSNYSTGSAEYISNPSNAGTSVHSSNPSNAGVSGNSSNPSNPSNPSTSNPTMSTSGGSGVGLYNINKRIQLYFGEPYGVTIPQVPHGAEVTIRLPRLVDEASTPLRKTDGVSGVQ</sequence>
<keyword evidence="7 14" id="KW-0418">Kinase</keyword>
<accession>A0ABU1IVE9</accession>
<dbReference type="SUPFAM" id="SSF158472">
    <property type="entry name" value="HAMP domain-like"/>
    <property type="match status" value="1"/>
</dbReference>
<evidence type="ECO:0000256" key="8">
    <source>
        <dbReference type="ARBA" id="ARBA00023012"/>
    </source>
</evidence>
<dbReference type="Gene3D" id="6.10.340.10">
    <property type="match status" value="1"/>
</dbReference>
<evidence type="ECO:0000313" key="15">
    <source>
        <dbReference type="Proteomes" id="UP001185028"/>
    </source>
</evidence>
<dbReference type="EC" id="2.7.13.3" evidence="3"/>
<dbReference type="PANTHER" id="PTHR34220:SF7">
    <property type="entry name" value="SENSOR HISTIDINE KINASE YPDA"/>
    <property type="match status" value="1"/>
</dbReference>
<dbReference type="CDD" id="cd06225">
    <property type="entry name" value="HAMP"/>
    <property type="match status" value="1"/>
</dbReference>
<keyword evidence="12" id="KW-0812">Transmembrane</keyword>
<dbReference type="SUPFAM" id="SSF55874">
    <property type="entry name" value="ATPase domain of HSP90 chaperone/DNA topoisomerase II/histidine kinase"/>
    <property type="match status" value="1"/>
</dbReference>
<dbReference type="InterPro" id="IPR003660">
    <property type="entry name" value="HAMP_dom"/>
</dbReference>
<dbReference type="EMBL" id="JAVDQH010000003">
    <property type="protein sequence ID" value="MDR6242990.1"/>
    <property type="molecule type" value="Genomic_DNA"/>
</dbReference>
<feature type="transmembrane region" description="Helical" evidence="12">
    <location>
        <begin position="20"/>
        <end position="47"/>
    </location>
</feature>
<evidence type="ECO:0000256" key="1">
    <source>
        <dbReference type="ARBA" id="ARBA00000085"/>
    </source>
</evidence>
<feature type="coiled-coil region" evidence="10">
    <location>
        <begin position="383"/>
        <end position="410"/>
    </location>
</feature>
<dbReference type="PRINTS" id="PR00344">
    <property type="entry name" value="BCTRLSENSOR"/>
</dbReference>
<keyword evidence="6" id="KW-0808">Transferase</keyword>
<comment type="subcellular location">
    <subcellularLocation>
        <location evidence="2">Cell membrane</location>
        <topology evidence="2">Multi-pass membrane protein</topology>
    </subcellularLocation>
</comment>
<feature type="domain" description="HAMP" evidence="13">
    <location>
        <begin position="336"/>
        <end position="388"/>
    </location>
</feature>
<evidence type="ECO:0000256" key="4">
    <source>
        <dbReference type="ARBA" id="ARBA00022475"/>
    </source>
</evidence>
<dbReference type="PROSITE" id="PS50885">
    <property type="entry name" value="HAMP"/>
    <property type="match status" value="1"/>
</dbReference>
<dbReference type="Proteomes" id="UP001185028">
    <property type="component" value="Unassembled WGS sequence"/>
</dbReference>
<feature type="region of interest" description="Disordered" evidence="11">
    <location>
        <begin position="553"/>
        <end position="661"/>
    </location>
</feature>
<keyword evidence="15" id="KW-1185">Reference proteome</keyword>
<dbReference type="SMART" id="SM00304">
    <property type="entry name" value="HAMP"/>
    <property type="match status" value="1"/>
</dbReference>
<evidence type="ECO:0000256" key="5">
    <source>
        <dbReference type="ARBA" id="ARBA00022553"/>
    </source>
</evidence>
<dbReference type="InterPro" id="IPR036890">
    <property type="entry name" value="HATPase_C_sf"/>
</dbReference>
<dbReference type="Pfam" id="PF06580">
    <property type="entry name" value="His_kinase"/>
    <property type="match status" value="1"/>
</dbReference>
<dbReference type="InterPro" id="IPR050640">
    <property type="entry name" value="Bact_2-comp_sensor_kinase"/>
</dbReference>
<name>A0ABU1IVE9_9BACL</name>
<feature type="compositionally biased region" description="Polar residues" evidence="11">
    <location>
        <begin position="591"/>
        <end position="626"/>
    </location>
</feature>
<evidence type="ECO:0000256" key="3">
    <source>
        <dbReference type="ARBA" id="ARBA00012438"/>
    </source>
</evidence>
<dbReference type="InterPro" id="IPR010559">
    <property type="entry name" value="Sig_transdc_His_kin_internal"/>
</dbReference>
<evidence type="ECO:0000256" key="6">
    <source>
        <dbReference type="ARBA" id="ARBA00022679"/>
    </source>
</evidence>
<keyword evidence="12" id="KW-1133">Transmembrane helix</keyword>
<evidence type="ECO:0000256" key="2">
    <source>
        <dbReference type="ARBA" id="ARBA00004651"/>
    </source>
</evidence>
<proteinExistence type="predicted"/>
<evidence type="ECO:0000256" key="7">
    <source>
        <dbReference type="ARBA" id="ARBA00022777"/>
    </source>
</evidence>
<dbReference type="InterPro" id="IPR004358">
    <property type="entry name" value="Sig_transdc_His_kin-like_C"/>
</dbReference>
<feature type="compositionally biased region" description="Low complexity" evidence="11">
    <location>
        <begin position="627"/>
        <end position="658"/>
    </location>
</feature>